<name>A0A930V140_9ACTN</name>
<evidence type="ECO:0000313" key="3">
    <source>
        <dbReference type="Proteomes" id="UP000656804"/>
    </source>
</evidence>
<comment type="caution">
    <text evidence="2">The sequence shown here is derived from an EMBL/GenBank/DDBJ whole genome shotgun (WGS) entry which is preliminary data.</text>
</comment>
<feature type="region of interest" description="Disordered" evidence="1">
    <location>
        <begin position="45"/>
        <end position="69"/>
    </location>
</feature>
<dbReference type="InterPro" id="IPR014917">
    <property type="entry name" value="DUF1800"/>
</dbReference>
<dbReference type="EMBL" id="JADIVZ010000015">
    <property type="protein sequence ID" value="MBF4163781.1"/>
    <property type="molecule type" value="Genomic_DNA"/>
</dbReference>
<dbReference type="AlphaFoldDB" id="A0A930V140"/>
<gene>
    <name evidence="2" type="ORF">ISG29_19065</name>
</gene>
<proteinExistence type="predicted"/>
<sequence length="489" mass="55446">MGYRPARYPQGAPVLKPRDRHLLRRFSYGLTPTLTRQVKRAGGGSDWFEQQLDPRRVPDKQGDKSGWWPSLDRGPQEIWERSRDGVEGGWEVMGDYQRAVLMRRIHSRRQVLEVMTELWENHFNVPVNADLVYTWRRNYGDVLRRHALGSFSQLLQAAVTHPAMLLYLDAAVSTKDHPNENLGRELLELHTVGVGHYDEDDVKNSSRILTGWSVDRFRSFAARYNAEDHWTGSVQVLGFTDPNAGSDGRALTLRYLDYLAHQPATAQRVARKLAVKFVTDDPPQQLVDELASVYLAGDTQIKPVLRALVRHPAFRSAEGQKVRDPGEDVAASYRALRVRFAAPPAGSAGDPYGANAVLWQSTTLGTAPFAWPRPDGQPLDNASWATPSRLTSSMTMHWSLAGGWWPKEGVHYRGPRAWMPRRRIRFDKLVDHMCRQLLGQTSTAALLQACCQACDVGPRDVITYQHPVVRWRFHWLIGTLLDSPEHLTR</sequence>
<evidence type="ECO:0000256" key="1">
    <source>
        <dbReference type="SAM" id="MobiDB-lite"/>
    </source>
</evidence>
<keyword evidence="3" id="KW-1185">Reference proteome</keyword>
<dbReference type="Proteomes" id="UP000656804">
    <property type="component" value="Unassembled WGS sequence"/>
</dbReference>
<evidence type="ECO:0000313" key="2">
    <source>
        <dbReference type="EMBL" id="MBF4163781.1"/>
    </source>
</evidence>
<reference evidence="2" key="1">
    <citation type="submission" date="2020-11" db="EMBL/GenBank/DDBJ databases">
        <title>Nocardioides sp. CBS4Y-1, whole genome shotgun sequence.</title>
        <authorList>
            <person name="Tuo L."/>
        </authorList>
    </citation>
    <scope>NUCLEOTIDE SEQUENCE</scope>
    <source>
        <strain evidence="2">CBS4Y-1</strain>
    </source>
</reference>
<dbReference type="Pfam" id="PF08811">
    <property type="entry name" value="DUF1800"/>
    <property type="match status" value="1"/>
</dbReference>
<feature type="compositionally biased region" description="Basic and acidic residues" evidence="1">
    <location>
        <begin position="52"/>
        <end position="63"/>
    </location>
</feature>
<accession>A0A930V140</accession>
<protein>
    <submittedName>
        <fullName evidence="2">DUF1800 domain-containing protein</fullName>
    </submittedName>
</protein>
<organism evidence="2 3">
    <name type="scientific">Nocardioides acrostichi</name>
    <dbReference type="NCBI Taxonomy" id="2784339"/>
    <lineage>
        <taxon>Bacteria</taxon>
        <taxon>Bacillati</taxon>
        <taxon>Actinomycetota</taxon>
        <taxon>Actinomycetes</taxon>
        <taxon>Propionibacteriales</taxon>
        <taxon>Nocardioidaceae</taxon>
        <taxon>Nocardioides</taxon>
    </lineage>
</organism>